<dbReference type="Pfam" id="PF06378">
    <property type="entry name" value="SSAP_Sak"/>
    <property type="match status" value="1"/>
</dbReference>
<proteinExistence type="predicted"/>
<gene>
    <name evidence="2" type="ORF">DVS81_16170</name>
</gene>
<protein>
    <submittedName>
        <fullName evidence="2">DUF1071 domain-containing protein</fullName>
    </submittedName>
</protein>
<name>A0A369XM65_9PROT</name>
<dbReference type="Proteomes" id="UP000253831">
    <property type="component" value="Unassembled WGS sequence"/>
</dbReference>
<sequence length="164" mass="17998">MENTTSNPFRRLIQIDVAKHVEKKGMFSYLSWPFAVAQLRLADPTASWEVRRFDGLPYLLSDLGFFVEVAVTVEGVTLSQIHPVLDNKNRPILTPTPFDINTSIQRCLVKATGKAAEEAPAAPVPATRRRLRCRQGHASARSGGARDAADGIRAFSDVGAEEAH</sequence>
<feature type="domain" description="SSAP RNA binding" evidence="1">
    <location>
        <begin position="9"/>
        <end position="112"/>
    </location>
</feature>
<evidence type="ECO:0000313" key="2">
    <source>
        <dbReference type="EMBL" id="RDE49549.1"/>
    </source>
</evidence>
<organism evidence="2 3">
    <name type="scientific">Candidatus Accumulibacter meliphilus</name>
    <dbReference type="NCBI Taxonomy" id="2211374"/>
    <lineage>
        <taxon>Bacteria</taxon>
        <taxon>Pseudomonadati</taxon>
        <taxon>Pseudomonadota</taxon>
        <taxon>Betaproteobacteria</taxon>
        <taxon>Candidatus Accumulibacter</taxon>
    </lineage>
</organism>
<evidence type="ECO:0000313" key="3">
    <source>
        <dbReference type="Proteomes" id="UP000253831"/>
    </source>
</evidence>
<comment type="caution">
    <text evidence="2">The sequence shown here is derived from an EMBL/GenBank/DDBJ whole genome shotgun (WGS) entry which is preliminary data.</text>
</comment>
<dbReference type="InterPro" id="IPR009425">
    <property type="entry name" value="DSRM_SSAP"/>
</dbReference>
<dbReference type="AlphaFoldDB" id="A0A369XM65"/>
<evidence type="ECO:0000259" key="1">
    <source>
        <dbReference type="Pfam" id="PF06378"/>
    </source>
</evidence>
<accession>A0A369XM65</accession>
<dbReference type="EMBL" id="QPGA01000039">
    <property type="protein sequence ID" value="RDE49549.1"/>
    <property type="molecule type" value="Genomic_DNA"/>
</dbReference>
<reference evidence="2 3" key="1">
    <citation type="submission" date="2018-05" db="EMBL/GenBank/DDBJ databases">
        <title>Integrated omic analyses show evidence that a Ca. Accumulibacter phosphatis strain performs denitrification under micro-aerobic conditions.</title>
        <authorList>
            <person name="Camejo P.Y."/>
            <person name="Katherine M.D."/>
            <person name="Daniel N.R."/>
        </authorList>
    </citation>
    <scope>NUCLEOTIDE SEQUENCE [LARGE SCALE GENOMIC DNA]</scope>
    <source>
        <strain evidence="2">UW-LDO-IC</strain>
    </source>
</reference>